<feature type="non-terminal residue" evidence="16">
    <location>
        <position position="219"/>
    </location>
</feature>
<dbReference type="GO" id="GO:0005778">
    <property type="term" value="C:peroxisomal membrane"/>
    <property type="evidence" value="ECO:0007669"/>
    <property type="project" value="UniProtKB-SubCell"/>
</dbReference>
<keyword evidence="8 15" id="KW-0472">Membrane</keyword>
<evidence type="ECO:0000313" key="17">
    <source>
        <dbReference type="Proteomes" id="UP001497623"/>
    </source>
</evidence>
<evidence type="ECO:0000256" key="10">
    <source>
        <dbReference type="ARBA" id="ARBA00023186"/>
    </source>
</evidence>
<keyword evidence="9" id="KW-0576">Peroxisome</keyword>
<evidence type="ECO:0000256" key="5">
    <source>
        <dbReference type="ARBA" id="ARBA00022692"/>
    </source>
</evidence>
<comment type="caution">
    <text evidence="16">The sequence shown here is derived from an EMBL/GenBank/DDBJ whole genome shotgun (WGS) entry which is preliminary data.</text>
</comment>
<name>A0AAV2PSJ8_MEGNR</name>
<keyword evidence="5 15" id="KW-0812">Transmembrane</keyword>
<evidence type="ECO:0000256" key="9">
    <source>
        <dbReference type="ARBA" id="ARBA00023140"/>
    </source>
</evidence>
<evidence type="ECO:0000313" key="16">
    <source>
        <dbReference type="EMBL" id="CAL4063654.1"/>
    </source>
</evidence>
<keyword evidence="6" id="KW-0256">Endoplasmic reticulum</keyword>
<feature type="transmembrane region" description="Helical" evidence="15">
    <location>
        <begin position="136"/>
        <end position="153"/>
    </location>
</feature>
<protein>
    <recommendedName>
        <fullName evidence="12">Novel acetylcholine receptor chaperone</fullName>
    </recommendedName>
</protein>
<evidence type="ECO:0000256" key="1">
    <source>
        <dbReference type="ARBA" id="ARBA00004477"/>
    </source>
</evidence>
<sequence length="219" mass="23829">MVGGGPACGRGVGTSSPPSSVAMASVVLKSLSVLLGIFFIFVGTTKLTPRVSKELHKDLRKEFAKYSKVFPLAQTLEFKIPSKWYRRTIGGLEVFCGCCLTFIPSKRIKQAANIVLVMMMLFATYNHWMVGDKFERLAPSLVFFFMLSCRMIVEYQIKRKEKQDRKTAAEKAAKAAEKAVTGAAGINTSDIMSSPAKPPGTTGSTATLAATIQSSKKDD</sequence>
<dbReference type="GO" id="GO:0005789">
    <property type="term" value="C:endoplasmic reticulum membrane"/>
    <property type="evidence" value="ECO:0007669"/>
    <property type="project" value="UniProtKB-SubCell"/>
</dbReference>
<dbReference type="InterPro" id="IPR040399">
    <property type="entry name" value="TMEM35A/B"/>
</dbReference>
<dbReference type="AlphaFoldDB" id="A0AAV2PSJ8"/>
<comment type="subcellular location">
    <subcellularLocation>
        <location evidence="2">Cytoplasmic vesicle</location>
    </subcellularLocation>
    <subcellularLocation>
        <location evidence="1">Endoplasmic reticulum membrane</location>
        <topology evidence="1">Multi-pass membrane protein</topology>
    </subcellularLocation>
    <subcellularLocation>
        <location evidence="3">Peroxisome membrane</location>
        <topology evidence="3">Multi-pass membrane protein</topology>
    </subcellularLocation>
</comment>
<evidence type="ECO:0000256" key="7">
    <source>
        <dbReference type="ARBA" id="ARBA00022989"/>
    </source>
</evidence>
<dbReference type="Proteomes" id="UP001497623">
    <property type="component" value="Unassembled WGS sequence"/>
</dbReference>
<keyword evidence="13" id="KW-0175">Coiled coil</keyword>
<feature type="transmembrane region" description="Helical" evidence="15">
    <location>
        <begin position="20"/>
        <end position="43"/>
    </location>
</feature>
<evidence type="ECO:0000256" key="12">
    <source>
        <dbReference type="ARBA" id="ARBA00024424"/>
    </source>
</evidence>
<keyword evidence="17" id="KW-1185">Reference proteome</keyword>
<evidence type="ECO:0000256" key="3">
    <source>
        <dbReference type="ARBA" id="ARBA00004585"/>
    </source>
</evidence>
<organism evidence="16 17">
    <name type="scientific">Meganyctiphanes norvegica</name>
    <name type="common">Northern krill</name>
    <name type="synonym">Thysanopoda norvegica</name>
    <dbReference type="NCBI Taxonomy" id="48144"/>
    <lineage>
        <taxon>Eukaryota</taxon>
        <taxon>Metazoa</taxon>
        <taxon>Ecdysozoa</taxon>
        <taxon>Arthropoda</taxon>
        <taxon>Crustacea</taxon>
        <taxon>Multicrustacea</taxon>
        <taxon>Malacostraca</taxon>
        <taxon>Eumalacostraca</taxon>
        <taxon>Eucarida</taxon>
        <taxon>Euphausiacea</taxon>
        <taxon>Euphausiidae</taxon>
        <taxon>Meganyctiphanes</taxon>
    </lineage>
</organism>
<keyword evidence="11" id="KW-0968">Cytoplasmic vesicle</keyword>
<accession>A0AAV2PSJ8</accession>
<dbReference type="Pfam" id="PF13564">
    <property type="entry name" value="DoxX_2"/>
    <property type="match status" value="1"/>
</dbReference>
<feature type="compositionally biased region" description="Low complexity" evidence="14">
    <location>
        <begin position="200"/>
        <end position="211"/>
    </location>
</feature>
<feature type="coiled-coil region" evidence="13">
    <location>
        <begin position="152"/>
        <end position="179"/>
    </location>
</feature>
<dbReference type="PANTHER" id="PTHR13163">
    <property type="entry name" value="SPINAL CORD EXPRESSION PROTEIN 4"/>
    <property type="match status" value="1"/>
</dbReference>
<gene>
    <name evidence="16" type="ORF">MNOR_LOCUS3509</name>
</gene>
<dbReference type="GO" id="GO:0051131">
    <property type="term" value="P:chaperone-mediated protein complex assembly"/>
    <property type="evidence" value="ECO:0007669"/>
    <property type="project" value="TreeGrafter"/>
</dbReference>
<dbReference type="GO" id="GO:2000010">
    <property type="term" value="P:positive regulation of protein localization to cell surface"/>
    <property type="evidence" value="ECO:0007669"/>
    <property type="project" value="TreeGrafter"/>
</dbReference>
<proteinExistence type="inferred from homology"/>
<keyword evidence="10" id="KW-0143">Chaperone</keyword>
<reference evidence="16 17" key="1">
    <citation type="submission" date="2024-05" db="EMBL/GenBank/DDBJ databases">
        <authorList>
            <person name="Wallberg A."/>
        </authorList>
    </citation>
    <scope>NUCLEOTIDE SEQUENCE [LARGE SCALE GENOMIC DNA]</scope>
</reference>
<evidence type="ECO:0000256" key="11">
    <source>
        <dbReference type="ARBA" id="ARBA00023329"/>
    </source>
</evidence>
<keyword evidence="7 15" id="KW-1133">Transmembrane helix</keyword>
<evidence type="ECO:0000256" key="4">
    <source>
        <dbReference type="ARBA" id="ARBA00006679"/>
    </source>
</evidence>
<evidence type="ECO:0000256" key="15">
    <source>
        <dbReference type="SAM" id="Phobius"/>
    </source>
</evidence>
<evidence type="ECO:0000256" key="14">
    <source>
        <dbReference type="SAM" id="MobiDB-lite"/>
    </source>
</evidence>
<dbReference type="GO" id="GO:0031410">
    <property type="term" value="C:cytoplasmic vesicle"/>
    <property type="evidence" value="ECO:0007669"/>
    <property type="project" value="UniProtKB-SubCell"/>
</dbReference>
<evidence type="ECO:0000256" key="2">
    <source>
        <dbReference type="ARBA" id="ARBA00004541"/>
    </source>
</evidence>
<evidence type="ECO:0000256" key="13">
    <source>
        <dbReference type="SAM" id="Coils"/>
    </source>
</evidence>
<evidence type="ECO:0000256" key="8">
    <source>
        <dbReference type="ARBA" id="ARBA00023136"/>
    </source>
</evidence>
<dbReference type="InterPro" id="IPR032808">
    <property type="entry name" value="DoxX"/>
</dbReference>
<dbReference type="PANTHER" id="PTHR13163:SF0">
    <property type="entry name" value="NOVEL ACETYLCHOLINE RECEPTOR CHAPERONE"/>
    <property type="match status" value="1"/>
</dbReference>
<comment type="similarity">
    <text evidence="4">Belongs to the DoxX family.</text>
</comment>
<feature type="region of interest" description="Disordered" evidence="14">
    <location>
        <begin position="188"/>
        <end position="219"/>
    </location>
</feature>
<dbReference type="EMBL" id="CAXKWB010001204">
    <property type="protein sequence ID" value="CAL4063654.1"/>
    <property type="molecule type" value="Genomic_DNA"/>
</dbReference>
<feature type="transmembrane region" description="Helical" evidence="15">
    <location>
        <begin position="111"/>
        <end position="130"/>
    </location>
</feature>
<evidence type="ECO:0000256" key="6">
    <source>
        <dbReference type="ARBA" id="ARBA00022824"/>
    </source>
</evidence>